<evidence type="ECO:0000313" key="2">
    <source>
        <dbReference type="Proteomes" id="UP001429580"/>
    </source>
</evidence>
<dbReference type="EMBL" id="JAASQI010000010">
    <property type="protein sequence ID" value="NIJ59795.1"/>
    <property type="molecule type" value="Genomic_DNA"/>
</dbReference>
<reference evidence="1 2" key="1">
    <citation type="submission" date="2020-03" db="EMBL/GenBank/DDBJ databases">
        <title>Genomic Encyclopedia of Type Strains, Phase IV (KMG-IV): sequencing the most valuable type-strain genomes for metagenomic binning, comparative biology and taxonomic classification.</title>
        <authorList>
            <person name="Goeker M."/>
        </authorList>
    </citation>
    <scope>NUCLEOTIDE SEQUENCE [LARGE SCALE GENOMIC DNA]</scope>
    <source>
        <strain evidence="1 2">DSM 103870</strain>
    </source>
</reference>
<protein>
    <submittedName>
        <fullName evidence="1">Molybdopterin converting factor small subunit</fullName>
    </submittedName>
</protein>
<proteinExistence type="predicted"/>
<dbReference type="InterPro" id="IPR012675">
    <property type="entry name" value="Beta-grasp_dom_sf"/>
</dbReference>
<dbReference type="InterPro" id="IPR016155">
    <property type="entry name" value="Mopterin_synth/thiamin_S_b"/>
</dbReference>
<accession>A0ABX0V5Q0</accession>
<dbReference type="RefSeq" id="WP_208394319.1">
    <property type="nucleotide sequence ID" value="NZ_JAASQI010000010.1"/>
</dbReference>
<name>A0ABX0V5Q0_9HYPH</name>
<dbReference type="Pfam" id="PF02597">
    <property type="entry name" value="ThiS"/>
    <property type="match status" value="1"/>
</dbReference>
<dbReference type="Proteomes" id="UP001429580">
    <property type="component" value="Unassembled WGS sequence"/>
</dbReference>
<keyword evidence="2" id="KW-1185">Reference proteome</keyword>
<organism evidence="1 2">
    <name type="scientific">Pseudochelatococcus lubricantis</name>
    <dbReference type="NCBI Taxonomy" id="1538102"/>
    <lineage>
        <taxon>Bacteria</taxon>
        <taxon>Pseudomonadati</taxon>
        <taxon>Pseudomonadota</taxon>
        <taxon>Alphaproteobacteria</taxon>
        <taxon>Hyphomicrobiales</taxon>
        <taxon>Chelatococcaceae</taxon>
        <taxon>Pseudochelatococcus</taxon>
    </lineage>
</organism>
<dbReference type="InterPro" id="IPR003749">
    <property type="entry name" value="ThiS/MoaD-like"/>
</dbReference>
<gene>
    <name evidence="1" type="ORF">FHS82_003656</name>
</gene>
<dbReference type="SUPFAM" id="SSF54285">
    <property type="entry name" value="MoaD/ThiS"/>
    <property type="match status" value="1"/>
</dbReference>
<evidence type="ECO:0000313" key="1">
    <source>
        <dbReference type="EMBL" id="NIJ59795.1"/>
    </source>
</evidence>
<sequence length="91" mass="9181">MSNVLQEASVTVLFFGRLSDRCGRSAVVAIPASGTRIGELRGLLEAAFGSPDAPSPFGAGTRAAVDKVAATDDTPVLPGQEIAFFSAVSGG</sequence>
<comment type="caution">
    <text evidence="1">The sequence shown here is derived from an EMBL/GenBank/DDBJ whole genome shotgun (WGS) entry which is preliminary data.</text>
</comment>
<dbReference type="Gene3D" id="3.10.20.30">
    <property type="match status" value="1"/>
</dbReference>